<organism evidence="1 2">
    <name type="scientific">Lagenidium giganteum</name>
    <dbReference type="NCBI Taxonomy" id="4803"/>
    <lineage>
        <taxon>Eukaryota</taxon>
        <taxon>Sar</taxon>
        <taxon>Stramenopiles</taxon>
        <taxon>Oomycota</taxon>
        <taxon>Peronosporomycetes</taxon>
        <taxon>Pythiales</taxon>
        <taxon>Pythiaceae</taxon>
    </lineage>
</organism>
<reference evidence="1" key="1">
    <citation type="submission" date="2022-11" db="EMBL/GenBank/DDBJ databases">
        <authorList>
            <person name="Morgan W.R."/>
            <person name="Tartar A."/>
        </authorList>
    </citation>
    <scope>NUCLEOTIDE SEQUENCE</scope>
    <source>
        <strain evidence="1">ARSEF 373</strain>
    </source>
</reference>
<proteinExistence type="predicted"/>
<dbReference type="AlphaFoldDB" id="A0AAV2Z6E3"/>
<protein>
    <submittedName>
        <fullName evidence="1">Uncharacterized protein</fullName>
    </submittedName>
</protein>
<dbReference type="Proteomes" id="UP001146120">
    <property type="component" value="Unassembled WGS sequence"/>
</dbReference>
<keyword evidence="2" id="KW-1185">Reference proteome</keyword>
<reference evidence="1" key="2">
    <citation type="journal article" date="2023" name="Microbiol Resour">
        <title>Decontamination and Annotation of the Draft Genome Sequence of the Oomycete Lagenidium giganteum ARSEF 373.</title>
        <authorList>
            <person name="Morgan W.R."/>
            <person name="Tartar A."/>
        </authorList>
    </citation>
    <scope>NUCLEOTIDE SEQUENCE</scope>
    <source>
        <strain evidence="1">ARSEF 373</strain>
    </source>
</reference>
<accession>A0AAV2Z6E3</accession>
<evidence type="ECO:0000313" key="1">
    <source>
        <dbReference type="EMBL" id="DBA01262.1"/>
    </source>
</evidence>
<dbReference type="EMBL" id="DAKRPA010000051">
    <property type="protein sequence ID" value="DBA01262.1"/>
    <property type="molecule type" value="Genomic_DNA"/>
</dbReference>
<sequence length="91" mass="10248">MGGRGGYKRSRRAEAHVAIVTTIKPTVSLTAQVTDTFDPVWTIDSGCTRHVPHHLEWMTKRRKGNGVMEQSWLEASARFQSKLLGRSRSKP</sequence>
<gene>
    <name evidence="1" type="ORF">N0F65_010854</name>
</gene>
<evidence type="ECO:0000313" key="2">
    <source>
        <dbReference type="Proteomes" id="UP001146120"/>
    </source>
</evidence>
<comment type="caution">
    <text evidence="1">The sequence shown here is derived from an EMBL/GenBank/DDBJ whole genome shotgun (WGS) entry which is preliminary data.</text>
</comment>
<name>A0AAV2Z6E3_9STRA</name>